<dbReference type="Pfam" id="PF01812">
    <property type="entry name" value="5-FTHF_cyc-lig"/>
    <property type="match status" value="1"/>
</dbReference>
<keyword evidence="3 4" id="KW-0067">ATP-binding</keyword>
<comment type="catalytic activity">
    <reaction evidence="5">
        <text>(6S)-5-formyl-5,6,7,8-tetrahydrofolate + ATP = (6R)-5,10-methenyltetrahydrofolate + ADP + phosphate</text>
        <dbReference type="Rhea" id="RHEA:10488"/>
        <dbReference type="ChEBI" id="CHEBI:30616"/>
        <dbReference type="ChEBI" id="CHEBI:43474"/>
        <dbReference type="ChEBI" id="CHEBI:57455"/>
        <dbReference type="ChEBI" id="CHEBI:57457"/>
        <dbReference type="ChEBI" id="CHEBI:456216"/>
        <dbReference type="EC" id="6.3.3.2"/>
    </reaction>
</comment>
<dbReference type="NCBIfam" id="TIGR02727">
    <property type="entry name" value="MTHFS_bact"/>
    <property type="match status" value="1"/>
</dbReference>
<dbReference type="GO" id="GO:0005524">
    <property type="term" value="F:ATP binding"/>
    <property type="evidence" value="ECO:0007669"/>
    <property type="project" value="UniProtKB-KW"/>
</dbReference>
<reference evidence="7" key="1">
    <citation type="submission" date="2016-10" db="EMBL/GenBank/DDBJ databases">
        <authorList>
            <person name="Varghese N."/>
            <person name="Submissions S."/>
        </authorList>
    </citation>
    <scope>NUCLEOTIDE SEQUENCE [LARGE SCALE GENOMIC DNA]</scope>
    <source>
        <strain evidence="7">DSM 3384</strain>
    </source>
</reference>
<dbReference type="InterPro" id="IPR037171">
    <property type="entry name" value="NagB/RpiA_transferase-like"/>
</dbReference>
<evidence type="ECO:0000313" key="7">
    <source>
        <dbReference type="Proteomes" id="UP000199608"/>
    </source>
</evidence>
<keyword evidence="5" id="KW-0460">Magnesium</keyword>
<keyword evidence="6" id="KW-0436">Ligase</keyword>
<dbReference type="InterPro" id="IPR002698">
    <property type="entry name" value="FTHF_cligase"/>
</dbReference>
<comment type="cofactor">
    <cofactor evidence="5">
        <name>Mg(2+)</name>
        <dbReference type="ChEBI" id="CHEBI:18420"/>
    </cofactor>
</comment>
<keyword evidence="5" id="KW-0479">Metal-binding</keyword>
<proteinExistence type="inferred from homology"/>
<evidence type="ECO:0000256" key="4">
    <source>
        <dbReference type="PIRSR" id="PIRSR006806-1"/>
    </source>
</evidence>
<comment type="similarity">
    <text evidence="1 5">Belongs to the 5-formyltetrahydrofolate cyclo-ligase family.</text>
</comment>
<organism evidence="6 7">
    <name type="scientific">Desulfobacula phenolica</name>
    <dbReference type="NCBI Taxonomy" id="90732"/>
    <lineage>
        <taxon>Bacteria</taxon>
        <taxon>Pseudomonadati</taxon>
        <taxon>Thermodesulfobacteriota</taxon>
        <taxon>Desulfobacteria</taxon>
        <taxon>Desulfobacterales</taxon>
        <taxon>Desulfobacteraceae</taxon>
        <taxon>Desulfobacula</taxon>
    </lineage>
</organism>
<dbReference type="EMBL" id="FNLL01000002">
    <property type="protein sequence ID" value="SDT87066.1"/>
    <property type="molecule type" value="Genomic_DNA"/>
</dbReference>
<sequence length="195" mass="22210">MDEIKNGKNNNLAVVAERLAKLTKEELSEKYKTIEAKLFEFANFMEAHLAFLYTPVSNEIPTERIIKKALQIEKGLVLPVFTDAKNAINLYKISDYDKDLITSANDILEPNIEKCKKISLEAVDIAIIPGLAFDDKGGRIGFGNNFYSKLITKLPETCRKVSLAYEEQIVDQIQMESRKYTVDIIITDKRVIYKI</sequence>
<dbReference type="GO" id="GO:0035999">
    <property type="term" value="P:tetrahydrofolate interconversion"/>
    <property type="evidence" value="ECO:0007669"/>
    <property type="project" value="TreeGrafter"/>
</dbReference>
<evidence type="ECO:0000313" key="6">
    <source>
        <dbReference type="EMBL" id="SDT87066.1"/>
    </source>
</evidence>
<dbReference type="Proteomes" id="UP000199608">
    <property type="component" value="Unassembled WGS sequence"/>
</dbReference>
<dbReference type="InterPro" id="IPR024185">
    <property type="entry name" value="FTHF_cligase-like_sf"/>
</dbReference>
<dbReference type="AlphaFoldDB" id="A0A1H2DW47"/>
<dbReference type="Gene3D" id="3.40.50.10420">
    <property type="entry name" value="NagB/RpiA/CoA transferase-like"/>
    <property type="match status" value="1"/>
</dbReference>
<keyword evidence="7" id="KW-1185">Reference proteome</keyword>
<dbReference type="EC" id="6.3.3.2" evidence="5"/>
<keyword evidence="2 4" id="KW-0547">Nucleotide-binding</keyword>
<accession>A0A1H2DW47</accession>
<evidence type="ECO:0000256" key="5">
    <source>
        <dbReference type="RuleBase" id="RU361279"/>
    </source>
</evidence>
<gene>
    <name evidence="6" type="ORF">SAMN04487931_102258</name>
</gene>
<dbReference type="PANTHER" id="PTHR23407">
    <property type="entry name" value="ATPASE INHIBITOR/5-FORMYLTETRAHYDROFOLATE CYCLO-LIGASE"/>
    <property type="match status" value="1"/>
</dbReference>
<dbReference type="GO" id="GO:0046872">
    <property type="term" value="F:metal ion binding"/>
    <property type="evidence" value="ECO:0007669"/>
    <property type="project" value="UniProtKB-KW"/>
</dbReference>
<feature type="binding site" evidence="4">
    <location>
        <position position="59"/>
    </location>
    <ligand>
        <name>substrate</name>
    </ligand>
</feature>
<dbReference type="RefSeq" id="WP_092230572.1">
    <property type="nucleotide sequence ID" value="NZ_FNLL01000002.1"/>
</dbReference>
<protein>
    <recommendedName>
        <fullName evidence="5">5-formyltetrahydrofolate cyclo-ligase</fullName>
        <ecNumber evidence="5">6.3.3.2</ecNumber>
    </recommendedName>
</protein>
<feature type="binding site" evidence="4">
    <location>
        <begin position="139"/>
        <end position="147"/>
    </location>
    <ligand>
        <name>ATP</name>
        <dbReference type="ChEBI" id="CHEBI:30616"/>
    </ligand>
</feature>
<evidence type="ECO:0000256" key="1">
    <source>
        <dbReference type="ARBA" id="ARBA00010638"/>
    </source>
</evidence>
<dbReference type="PIRSF" id="PIRSF006806">
    <property type="entry name" value="FTHF_cligase"/>
    <property type="match status" value="1"/>
</dbReference>
<dbReference type="GO" id="GO:0009396">
    <property type="term" value="P:folic acid-containing compound biosynthetic process"/>
    <property type="evidence" value="ECO:0007669"/>
    <property type="project" value="TreeGrafter"/>
</dbReference>
<dbReference type="SUPFAM" id="SSF100950">
    <property type="entry name" value="NagB/RpiA/CoA transferase-like"/>
    <property type="match status" value="1"/>
</dbReference>
<evidence type="ECO:0000256" key="2">
    <source>
        <dbReference type="ARBA" id="ARBA00022741"/>
    </source>
</evidence>
<evidence type="ECO:0000256" key="3">
    <source>
        <dbReference type="ARBA" id="ARBA00022840"/>
    </source>
</evidence>
<dbReference type="PANTHER" id="PTHR23407:SF1">
    <property type="entry name" value="5-FORMYLTETRAHYDROFOLATE CYCLO-LIGASE"/>
    <property type="match status" value="1"/>
</dbReference>
<name>A0A1H2DW47_9BACT</name>
<dbReference type="GO" id="GO:0030272">
    <property type="term" value="F:5-formyltetrahydrofolate cyclo-ligase activity"/>
    <property type="evidence" value="ECO:0007669"/>
    <property type="project" value="UniProtKB-EC"/>
</dbReference>